<dbReference type="CDD" id="cd00158">
    <property type="entry name" value="RHOD"/>
    <property type="match status" value="1"/>
</dbReference>
<dbReference type="EMBL" id="RJJQ01000018">
    <property type="protein sequence ID" value="RNI19931.1"/>
    <property type="molecule type" value="Genomic_DNA"/>
</dbReference>
<reference evidence="2 3" key="1">
    <citation type="submission" date="2018-11" db="EMBL/GenBank/DDBJ databases">
        <title>Draft genome of Simplicispira Flexivirga sp. BO-16.</title>
        <authorList>
            <person name="Im W.T."/>
        </authorList>
    </citation>
    <scope>NUCLEOTIDE SEQUENCE [LARGE SCALE GENOMIC DNA]</scope>
    <source>
        <strain evidence="2 3">BO-16</strain>
    </source>
</reference>
<gene>
    <name evidence="2" type="ORF">EFY87_15735</name>
</gene>
<dbReference type="Gene3D" id="3.40.250.10">
    <property type="entry name" value="Rhodanese-like domain"/>
    <property type="match status" value="1"/>
</dbReference>
<accession>A0A3M9M2W7</accession>
<dbReference type="InterPro" id="IPR036873">
    <property type="entry name" value="Rhodanese-like_dom_sf"/>
</dbReference>
<dbReference type="Proteomes" id="UP000271678">
    <property type="component" value="Unassembled WGS sequence"/>
</dbReference>
<keyword evidence="3" id="KW-1185">Reference proteome</keyword>
<feature type="domain" description="Rhodanese" evidence="1">
    <location>
        <begin position="28"/>
        <end position="128"/>
    </location>
</feature>
<name>A0A3M9M2W7_9MICO</name>
<proteinExistence type="predicted"/>
<dbReference type="PROSITE" id="PS50206">
    <property type="entry name" value="RHODANESE_3"/>
    <property type="match status" value="1"/>
</dbReference>
<organism evidence="2 3">
    <name type="scientific">Flexivirga caeni</name>
    <dbReference type="NCBI Taxonomy" id="2294115"/>
    <lineage>
        <taxon>Bacteria</taxon>
        <taxon>Bacillati</taxon>
        <taxon>Actinomycetota</taxon>
        <taxon>Actinomycetes</taxon>
        <taxon>Micrococcales</taxon>
        <taxon>Dermacoccaceae</taxon>
        <taxon>Flexivirga</taxon>
    </lineage>
</organism>
<dbReference type="AlphaFoldDB" id="A0A3M9M2W7"/>
<comment type="caution">
    <text evidence="2">The sequence shown here is derived from an EMBL/GenBank/DDBJ whole genome shotgun (WGS) entry which is preliminary data.</text>
</comment>
<sequence>MTWQSELFASLSTPLHGMSPRAAFQEALWGRATLVDIRPQAQRMAFGCLPDAVSPRAVDRTALAWRLDPASDDRLPIAARDLRVVVVCQEGHISSRAAETLVRLGVRHATGMAGGFAAWQALGLPVAA</sequence>
<evidence type="ECO:0000259" key="1">
    <source>
        <dbReference type="PROSITE" id="PS50206"/>
    </source>
</evidence>
<dbReference type="SUPFAM" id="SSF52821">
    <property type="entry name" value="Rhodanese/Cell cycle control phosphatase"/>
    <property type="match status" value="1"/>
</dbReference>
<dbReference type="OrthoDB" id="4828183at2"/>
<protein>
    <recommendedName>
        <fullName evidence="1">Rhodanese domain-containing protein</fullName>
    </recommendedName>
</protein>
<evidence type="ECO:0000313" key="3">
    <source>
        <dbReference type="Proteomes" id="UP000271678"/>
    </source>
</evidence>
<dbReference type="Pfam" id="PF00581">
    <property type="entry name" value="Rhodanese"/>
    <property type="match status" value="1"/>
</dbReference>
<dbReference type="InterPro" id="IPR001763">
    <property type="entry name" value="Rhodanese-like_dom"/>
</dbReference>
<dbReference type="SMART" id="SM00450">
    <property type="entry name" value="RHOD"/>
    <property type="match status" value="1"/>
</dbReference>
<evidence type="ECO:0000313" key="2">
    <source>
        <dbReference type="EMBL" id="RNI19931.1"/>
    </source>
</evidence>